<protein>
    <submittedName>
        <fullName evidence="5">Flagellar hook-basal body complex protein FlhP</fullName>
    </submittedName>
</protein>
<dbReference type="Pfam" id="PF06429">
    <property type="entry name" value="Flg_bbr_C"/>
    <property type="match status" value="1"/>
</dbReference>
<dbReference type="PANTHER" id="PTHR30435:SF19">
    <property type="entry name" value="FLAGELLAR BASAL-BODY ROD PROTEIN FLGG"/>
    <property type="match status" value="1"/>
</dbReference>
<evidence type="ECO:0000313" key="6">
    <source>
        <dbReference type="Proteomes" id="UP000391919"/>
    </source>
</evidence>
<keyword evidence="6" id="KW-1185">Reference proteome</keyword>
<keyword evidence="5" id="KW-0282">Flagellum</keyword>
<feature type="domain" description="Flagellar basal-body/hook protein C-terminal" evidence="4">
    <location>
        <begin position="229"/>
        <end position="273"/>
    </location>
</feature>
<dbReference type="SUPFAM" id="SSF117143">
    <property type="entry name" value="Flagellar hook protein flgE"/>
    <property type="match status" value="1"/>
</dbReference>
<dbReference type="Proteomes" id="UP000391919">
    <property type="component" value="Unassembled WGS sequence"/>
</dbReference>
<keyword evidence="2" id="KW-0975">Bacterial flagellum</keyword>
<sequence length="276" mass="30041">MNQSMITATNSLRQLQNKIDIISSNVANADTTGYKSKQATFTDLLVQQINNQPVVSKEVGRKTPDGIRIGTGAKLAQTAYNTSQGLLENTGRALDIAFTKENQYLKVLVQTNGMSEVEFTRAGALEVTPVGNHTSMLTDGNGNPVLDEYDNMIMIQGNVKNYAINQNGRLQVTYANGTTGSFNLGVVQMNNPQVLEQDGNNLLKLPQNVNAAQIYTDLSGANRGQISMQQGALEKSNVDLGMEMTDLIKAERSYQLQSRAITISDQMMGLVNSIRS</sequence>
<dbReference type="GO" id="GO:0071978">
    <property type="term" value="P:bacterial-type flagellum-dependent swarming motility"/>
    <property type="evidence" value="ECO:0007669"/>
    <property type="project" value="TreeGrafter"/>
</dbReference>
<dbReference type="InterPro" id="IPR001444">
    <property type="entry name" value="Flag_bb_rod_N"/>
</dbReference>
<dbReference type="EMBL" id="BKZQ01000007">
    <property type="protein sequence ID" value="GER69459.1"/>
    <property type="molecule type" value="Genomic_DNA"/>
</dbReference>
<dbReference type="InterPro" id="IPR037925">
    <property type="entry name" value="FlgE/F/G-like"/>
</dbReference>
<keyword evidence="5" id="KW-0966">Cell projection</keyword>
<comment type="similarity">
    <text evidence="1 2">Belongs to the flagella basal body rod proteins family.</text>
</comment>
<keyword evidence="5" id="KW-0969">Cilium</keyword>
<comment type="caution">
    <text evidence="5">The sequence shown here is derived from an EMBL/GenBank/DDBJ whole genome shotgun (WGS) entry which is preliminary data.</text>
</comment>
<accession>A0A5J4JDR2</accession>
<dbReference type="PANTHER" id="PTHR30435">
    <property type="entry name" value="FLAGELLAR PROTEIN"/>
    <property type="match status" value="1"/>
</dbReference>
<evidence type="ECO:0000313" key="5">
    <source>
        <dbReference type="EMBL" id="GER69459.1"/>
    </source>
</evidence>
<gene>
    <name evidence="5" type="primary">flhP</name>
    <name evidence="5" type="ORF">BpJC7_07620</name>
</gene>
<feature type="domain" description="Flagellar basal body rod protein N-terminal" evidence="3">
    <location>
        <begin position="7"/>
        <end position="35"/>
    </location>
</feature>
<organism evidence="5 6">
    <name type="scientific">Weizmannia acidilactici</name>
    <dbReference type="NCBI Taxonomy" id="2607726"/>
    <lineage>
        <taxon>Bacteria</taxon>
        <taxon>Bacillati</taxon>
        <taxon>Bacillota</taxon>
        <taxon>Bacilli</taxon>
        <taxon>Bacillales</taxon>
        <taxon>Bacillaceae</taxon>
        <taxon>Heyndrickxia</taxon>
    </lineage>
</organism>
<evidence type="ECO:0000256" key="1">
    <source>
        <dbReference type="ARBA" id="ARBA00009677"/>
    </source>
</evidence>
<dbReference type="RefSeq" id="WP_151680067.1">
    <property type="nucleotide sequence ID" value="NZ_BKZP01000006.1"/>
</dbReference>
<dbReference type="InterPro" id="IPR020013">
    <property type="entry name" value="Flagellar_FlgE/F/G"/>
</dbReference>
<comment type="subcellular location">
    <subcellularLocation>
        <location evidence="2">Bacterial flagellum basal body</location>
    </subcellularLocation>
</comment>
<dbReference type="NCBIfam" id="TIGR03506">
    <property type="entry name" value="FlgEFG_subfam"/>
    <property type="match status" value="1"/>
</dbReference>
<dbReference type="Pfam" id="PF00460">
    <property type="entry name" value="Flg_bb_rod"/>
    <property type="match status" value="1"/>
</dbReference>
<reference evidence="5 6" key="1">
    <citation type="submission" date="2019-09" db="EMBL/GenBank/DDBJ databases">
        <title>Draft genome sequence of Bacillus sp. JC-7.</title>
        <authorList>
            <person name="Tanaka N."/>
            <person name="Shiwa Y."/>
            <person name="Fujita N."/>
            <person name="Tanasupawat S."/>
        </authorList>
    </citation>
    <scope>NUCLEOTIDE SEQUENCE [LARGE SCALE GENOMIC DNA]</scope>
    <source>
        <strain evidence="5 6">JC-7</strain>
    </source>
</reference>
<dbReference type="AlphaFoldDB" id="A0A5J4JDR2"/>
<name>A0A5J4JDR2_9BACI</name>
<dbReference type="InterPro" id="IPR010930">
    <property type="entry name" value="Flg_bb/hook_C_dom"/>
</dbReference>
<proteinExistence type="inferred from homology"/>
<evidence type="ECO:0000259" key="4">
    <source>
        <dbReference type="Pfam" id="PF06429"/>
    </source>
</evidence>
<evidence type="ECO:0000259" key="3">
    <source>
        <dbReference type="Pfam" id="PF00460"/>
    </source>
</evidence>
<dbReference type="GO" id="GO:0009425">
    <property type="term" value="C:bacterial-type flagellum basal body"/>
    <property type="evidence" value="ECO:0007669"/>
    <property type="project" value="UniProtKB-SubCell"/>
</dbReference>
<evidence type="ECO:0000256" key="2">
    <source>
        <dbReference type="RuleBase" id="RU362116"/>
    </source>
</evidence>